<evidence type="ECO:0000313" key="2">
    <source>
        <dbReference type="EMBL" id="AXH45106.1"/>
    </source>
</evidence>
<feature type="compositionally biased region" description="Basic and acidic residues" evidence="1">
    <location>
        <begin position="44"/>
        <end position="89"/>
    </location>
</feature>
<proteinExistence type="predicted"/>
<gene>
    <name evidence="2" type="primary">6</name>
    <name evidence="2" type="ORF">SEA_SKETCHMEX_6</name>
</gene>
<evidence type="ECO:0000256" key="1">
    <source>
        <dbReference type="SAM" id="MobiDB-lite"/>
    </source>
</evidence>
<reference evidence="2 3" key="1">
    <citation type="submission" date="2018-06" db="EMBL/GenBank/DDBJ databases">
        <authorList>
            <person name="Askins J.L."/>
            <person name="Jones G.C."/>
            <person name="Pennington B.T."/>
            <person name="David R."/>
            <person name="Bowman H."/>
            <person name="Brownlee C.M."/>
            <person name="Davis H.K."/>
            <person name="Edmondson E.M."/>
            <person name="Edwards S.L."/>
            <person name="Gills J.R."/>
            <person name="Haberman K.L."/>
            <person name="Jacobs K.R."/>
            <person name="Livingston L.W."/>
            <person name="Masengale M.E."/>
            <person name="Morrison C.M."/>
            <person name="Mullins A.M."/>
            <person name="Pate M.D."/>
            <person name="Pickard K.N."/>
            <person name="Rainwater D.R."/>
            <person name="Studdard A.C."/>
            <person name="Walker A.L."/>
            <person name="Wooten L.C."/>
            <person name="Plymale R.C."/>
            <person name="Reyna N.S."/>
            <person name="Garlena R.A."/>
            <person name="Russell D.A."/>
            <person name="Pope W.H."/>
            <person name="Jacobs-Sera D."/>
            <person name="Hendrix R.W."/>
            <person name="Hatfull G.F."/>
        </authorList>
    </citation>
    <scope>NUCLEOTIDE SEQUENCE [LARGE SCALE GENOMIC DNA]</scope>
</reference>
<accession>A0A345KQ04</accession>
<feature type="region of interest" description="Disordered" evidence="1">
    <location>
        <begin position="44"/>
        <end position="153"/>
    </location>
</feature>
<dbReference type="EMBL" id="MH450132">
    <property type="protein sequence ID" value="AXH45106.1"/>
    <property type="molecule type" value="Genomic_DNA"/>
</dbReference>
<name>A0A345KQ04_9CAUD</name>
<feature type="compositionally biased region" description="Low complexity" evidence="1">
    <location>
        <begin position="134"/>
        <end position="144"/>
    </location>
</feature>
<organism evidence="2 3">
    <name type="scientific">Gordonia phage SketchMex</name>
    <dbReference type="NCBI Taxonomy" id="2250418"/>
    <lineage>
        <taxon>Viruses</taxon>
        <taxon>Duplodnaviria</taxon>
        <taxon>Heunggongvirae</taxon>
        <taxon>Uroviricota</taxon>
        <taxon>Caudoviricetes</taxon>
        <taxon>Emalynvirus</taxon>
        <taxon>Emalynvirus troje</taxon>
    </lineage>
</organism>
<dbReference type="Proteomes" id="UP000259635">
    <property type="component" value="Segment"/>
</dbReference>
<evidence type="ECO:0000313" key="3">
    <source>
        <dbReference type="Proteomes" id="UP000259635"/>
    </source>
</evidence>
<sequence length="153" mass="16567">MADENKDLDKPLGEAGYRALVDERAANKDLKAELASLKQELDVAKGETETWKQRASDHEAKLKERDEADAVTKLREDVAKAKSTDDRQVPAHLLQGKTKEELEASADQLLEYLGETTGPRSPQPDPNQGQSHNSGAGASDDAAALAILGFSEE</sequence>
<protein>
    <submittedName>
        <fullName evidence="2">Scaffolding protein</fullName>
    </submittedName>
</protein>